<evidence type="ECO:0000259" key="11">
    <source>
        <dbReference type="Pfam" id="PF26253"/>
    </source>
</evidence>
<name>A0A9P7MAJ5_9HYPO</name>
<evidence type="ECO:0000256" key="5">
    <source>
        <dbReference type="ARBA" id="ARBA00022884"/>
    </source>
</evidence>
<evidence type="ECO:0000256" key="6">
    <source>
        <dbReference type="ARBA" id="ARBA00023158"/>
    </source>
</evidence>
<keyword evidence="5 8" id="KW-0694">RNA-binding</keyword>
<feature type="region of interest" description="Disordered" evidence="9">
    <location>
        <begin position="1209"/>
        <end position="1228"/>
    </location>
</feature>
<comment type="catalytic activity">
    <reaction evidence="7 8">
        <text>RNA(n) + a ribonucleoside 5'-triphosphate = RNA(n+1) + diphosphate</text>
        <dbReference type="Rhea" id="RHEA:21248"/>
        <dbReference type="Rhea" id="RHEA-COMP:14527"/>
        <dbReference type="Rhea" id="RHEA-COMP:17342"/>
        <dbReference type="ChEBI" id="CHEBI:33019"/>
        <dbReference type="ChEBI" id="CHEBI:61557"/>
        <dbReference type="ChEBI" id="CHEBI:140395"/>
        <dbReference type="EC" id="2.7.7.48"/>
    </reaction>
</comment>
<evidence type="ECO:0000313" key="12">
    <source>
        <dbReference type="EMBL" id="KAG5935883.1"/>
    </source>
</evidence>
<dbReference type="InterPro" id="IPR057596">
    <property type="entry name" value="RDRP_core"/>
</dbReference>
<evidence type="ECO:0000256" key="1">
    <source>
        <dbReference type="ARBA" id="ARBA00005762"/>
    </source>
</evidence>
<keyword evidence="2 8" id="KW-0696">RNA-directed RNA polymerase</keyword>
<dbReference type="GO" id="GO:0003968">
    <property type="term" value="F:RNA-directed RNA polymerase activity"/>
    <property type="evidence" value="ECO:0007669"/>
    <property type="project" value="UniProtKB-KW"/>
</dbReference>
<evidence type="ECO:0000256" key="2">
    <source>
        <dbReference type="ARBA" id="ARBA00022484"/>
    </source>
</evidence>
<dbReference type="PANTHER" id="PTHR23079:SF55">
    <property type="entry name" value="RNA-DIRECTED RNA POLYMERASE"/>
    <property type="match status" value="1"/>
</dbReference>
<evidence type="ECO:0000256" key="7">
    <source>
        <dbReference type="ARBA" id="ARBA00048744"/>
    </source>
</evidence>
<dbReference type="GO" id="GO:0031380">
    <property type="term" value="C:nuclear RNA-directed RNA polymerase complex"/>
    <property type="evidence" value="ECO:0007669"/>
    <property type="project" value="TreeGrafter"/>
</dbReference>
<evidence type="ECO:0000259" key="10">
    <source>
        <dbReference type="Pfam" id="PF05183"/>
    </source>
</evidence>
<keyword evidence="4 8" id="KW-0548">Nucleotidyltransferase</keyword>
<keyword evidence="13" id="KW-1185">Reference proteome</keyword>
<evidence type="ECO:0000256" key="9">
    <source>
        <dbReference type="SAM" id="MobiDB-lite"/>
    </source>
</evidence>
<dbReference type="OrthoDB" id="6513042at2759"/>
<dbReference type="Pfam" id="PF26253">
    <property type="entry name" value="RdRP_head"/>
    <property type="match status" value="1"/>
</dbReference>
<dbReference type="GO" id="GO:0030422">
    <property type="term" value="P:siRNA processing"/>
    <property type="evidence" value="ECO:0007669"/>
    <property type="project" value="TreeGrafter"/>
</dbReference>
<dbReference type="InterPro" id="IPR007855">
    <property type="entry name" value="RDRP"/>
</dbReference>
<sequence>MAASDSTTSIRSSISRDEWRGKPSLTLKIDKLPLDVTARHIWQWFSPEGTVVLINLFAKYGATSVVMKFEPPPRNRFWTNGFLVPHPDTRRFPQGLKIYPYEEAGNSKHRRSANNASHMSNRTEKVTLVLGSLGFGCMVEPTLMHVLKMIHTKQGARLELDRQRKLLMLLFSCSTKSTSSNNWATSREYKIVIDISSIKTALEAQEKDRRHLVFALPHPPDYFRKMENVLDSFDRNPQRWTPDRAWCRATSILQDDESQIGLPVALHDEPDDSQINIGRWTALRLSFDANSARDNSVYEVLQSTLSECNVFRHPNCAFDTRKAVSAWEYLDPPCTGAINQQPSAELGSVPTVHLDFKVRYQLEVCISRGILCEYSIGLDFLKHLAALAAVSSEHATRRLEYLADMNERLSKPMDLFDMEDAKYHVPHAGVPEYCAIVRKIYITPTTMLLSSPTIETSNRVFRRYDWLQDRFLRVQFVGEPEFGRINANRQDNQDIWRRVKRTLYEGIRIGSRTYKFLAFGSSQLRECSAYFFCPIERLSCHDIRAWMGEFDHIKVVAKYAARLGQCFSTTREIRGIPVPRVIYIPDIERNGLCFTDGVGLISKFQAQVITQDMRLDVMSEPTAFQFRMGGSKGVLSVWPQIKWGEVHIRPSQEKFKSPSKGLEVIKCASRATATLNRQTITILESLGVPRRVFMSLLDEQIKAFEKASRDSAAAIRLLSKFVDERQNTLVLAELLRAQFKTVEEPFTSNLLKVWISWSFKLLREKARLHVAKSAFVLGCVDETGTLRGHSRETEGSALKDINQLPQIFLQLTDFGGSAKTVVEGVCIVGRHPSLHPGDIRIVQAVDNPRLRHLTDVVVFPSTGDRPVPSMLSGGDLDGDDFFIIWDPELIPREWNYRPMEYEGPKPLELERDVTVDDLQDFFLHYLKNDVLGLIADSHLAFADRHGPKSPLCLALVDKHSRAVDYPKTGQPANFDISELPKEWPHFMEKKSTYRSEKVLGAMYDEVVKHSPKFDPSWEHAFDKRITKRFELDQSTRDTVKAIKLQYDISVRRILAQHEVQSEFELYTGWCMTKPRIGSDFKRQESLGQEYEALKQRFRDQCYNLLSENEPEALDKLVAAMYMVTEEEVQAALRDDGHSIRSVESCGGDGDADDNSPNMPLISFPWIFHWVLVRIAMGSSYRPGKVMLAAAQRVPSVNYKMRSLFGDPQSLDVQRDGRTADGNASSEAAETGLVQGDTLIVEATEGMTNIVVDDGGDDDEGDDEQTSFAENLEVDAGQEAAVDRLFAMMGS</sequence>
<dbReference type="PANTHER" id="PTHR23079">
    <property type="entry name" value="RNA-DEPENDENT RNA POLYMERASE"/>
    <property type="match status" value="1"/>
</dbReference>
<keyword evidence="3 8" id="KW-0808">Transferase</keyword>
<accession>A0A9P7MAJ5</accession>
<dbReference type="EMBL" id="SRPO01000238">
    <property type="protein sequence ID" value="KAG5935883.1"/>
    <property type="molecule type" value="Genomic_DNA"/>
</dbReference>
<comment type="caution">
    <text evidence="12">The sequence shown here is derived from an EMBL/GenBank/DDBJ whole genome shotgun (WGS) entry which is preliminary data.</text>
</comment>
<gene>
    <name evidence="12" type="ORF">E4U60_002893</name>
</gene>
<evidence type="ECO:0000313" key="13">
    <source>
        <dbReference type="Proteomes" id="UP000706124"/>
    </source>
</evidence>
<comment type="similarity">
    <text evidence="1 8">Belongs to the RdRP family.</text>
</comment>
<feature type="domain" description="RDRP C-terminal head" evidence="11">
    <location>
        <begin position="1037"/>
        <end position="1178"/>
    </location>
</feature>
<organism evidence="12 13">
    <name type="scientific">Claviceps pazoutovae</name>
    <dbReference type="NCBI Taxonomy" id="1649127"/>
    <lineage>
        <taxon>Eukaryota</taxon>
        <taxon>Fungi</taxon>
        <taxon>Dikarya</taxon>
        <taxon>Ascomycota</taxon>
        <taxon>Pezizomycotina</taxon>
        <taxon>Sordariomycetes</taxon>
        <taxon>Hypocreomycetidae</taxon>
        <taxon>Hypocreales</taxon>
        <taxon>Clavicipitaceae</taxon>
        <taxon>Claviceps</taxon>
    </lineage>
</organism>
<reference evidence="12 13" key="1">
    <citation type="journal article" date="2020" name="bioRxiv">
        <title>Whole genome comparisons of ergot fungi reveals the divergence and evolution of species within the genus Claviceps are the result of varying mechanisms driving genome evolution and host range expansion.</title>
        <authorList>
            <person name="Wyka S.A."/>
            <person name="Mondo S.J."/>
            <person name="Liu M."/>
            <person name="Dettman J."/>
            <person name="Nalam V."/>
            <person name="Broders K.D."/>
        </authorList>
    </citation>
    <scope>NUCLEOTIDE SEQUENCE [LARGE SCALE GENOMIC DNA]</scope>
    <source>
        <strain evidence="12 13">CCC 1485</strain>
    </source>
</reference>
<evidence type="ECO:0000256" key="3">
    <source>
        <dbReference type="ARBA" id="ARBA00022679"/>
    </source>
</evidence>
<evidence type="ECO:0000256" key="4">
    <source>
        <dbReference type="ARBA" id="ARBA00022695"/>
    </source>
</evidence>
<evidence type="ECO:0000256" key="8">
    <source>
        <dbReference type="RuleBase" id="RU363098"/>
    </source>
</evidence>
<dbReference type="GO" id="GO:0003723">
    <property type="term" value="F:RNA binding"/>
    <property type="evidence" value="ECO:0007669"/>
    <property type="project" value="UniProtKB-KW"/>
</dbReference>
<dbReference type="EC" id="2.7.7.48" evidence="8"/>
<keyword evidence="6" id="KW-0943">RNA-mediated gene silencing</keyword>
<dbReference type="Pfam" id="PF05183">
    <property type="entry name" value="RdRP"/>
    <property type="match status" value="1"/>
</dbReference>
<dbReference type="InterPro" id="IPR058752">
    <property type="entry name" value="RDRP_C_head"/>
</dbReference>
<dbReference type="Proteomes" id="UP000706124">
    <property type="component" value="Unassembled WGS sequence"/>
</dbReference>
<feature type="domain" description="RDRP core" evidence="10">
    <location>
        <begin position="442"/>
        <end position="1006"/>
    </location>
</feature>
<proteinExistence type="inferred from homology"/>
<protein>
    <recommendedName>
        <fullName evidence="8">RNA-dependent RNA polymerase</fullName>
        <ecNumber evidence="8">2.7.7.48</ecNumber>
    </recommendedName>
</protein>